<comment type="caution">
    <text evidence="3">The sequence shown here is derived from an EMBL/GenBank/DDBJ whole genome shotgun (WGS) entry which is preliminary data.</text>
</comment>
<dbReference type="EC" id="3.-.-.-" evidence="3"/>
<evidence type="ECO:0000313" key="4">
    <source>
        <dbReference type="Proteomes" id="UP001597112"/>
    </source>
</evidence>
<gene>
    <name evidence="3" type="ORF">ACFQ21_11380</name>
</gene>
<dbReference type="RefSeq" id="WP_377579043.1">
    <property type="nucleotide sequence ID" value="NZ_JBHTKA010000003.1"/>
</dbReference>
<dbReference type="InterPro" id="IPR050272">
    <property type="entry name" value="Isochorismatase-like_hydrls"/>
</dbReference>
<evidence type="ECO:0000313" key="3">
    <source>
        <dbReference type="EMBL" id="MFD0999912.1"/>
    </source>
</evidence>
<dbReference type="CDD" id="cd01014">
    <property type="entry name" value="nicotinamidase_related"/>
    <property type="match status" value="1"/>
</dbReference>
<reference evidence="4" key="1">
    <citation type="journal article" date="2019" name="Int. J. Syst. Evol. Microbiol.">
        <title>The Global Catalogue of Microorganisms (GCM) 10K type strain sequencing project: providing services to taxonomists for standard genome sequencing and annotation.</title>
        <authorList>
            <consortium name="The Broad Institute Genomics Platform"/>
            <consortium name="The Broad Institute Genome Sequencing Center for Infectious Disease"/>
            <person name="Wu L."/>
            <person name="Ma J."/>
        </authorList>
    </citation>
    <scope>NUCLEOTIDE SEQUENCE [LARGE SCALE GENOMIC DNA]</scope>
    <source>
        <strain evidence="4">CCUG 58938</strain>
    </source>
</reference>
<name>A0ABW3K4I2_9BACT</name>
<evidence type="ECO:0000256" key="1">
    <source>
        <dbReference type="ARBA" id="ARBA00022801"/>
    </source>
</evidence>
<proteinExistence type="predicted"/>
<feature type="domain" description="Isochorismatase-like" evidence="2">
    <location>
        <begin position="5"/>
        <end position="146"/>
    </location>
</feature>
<keyword evidence="1 3" id="KW-0378">Hydrolase</keyword>
<accession>A0ABW3K4I2</accession>
<dbReference type="GO" id="GO:0016787">
    <property type="term" value="F:hydrolase activity"/>
    <property type="evidence" value="ECO:0007669"/>
    <property type="project" value="UniProtKB-KW"/>
</dbReference>
<organism evidence="3 4">
    <name type="scientific">Ohtaekwangia kribbensis</name>
    <dbReference type="NCBI Taxonomy" id="688913"/>
    <lineage>
        <taxon>Bacteria</taxon>
        <taxon>Pseudomonadati</taxon>
        <taxon>Bacteroidota</taxon>
        <taxon>Cytophagia</taxon>
        <taxon>Cytophagales</taxon>
        <taxon>Fulvivirgaceae</taxon>
        <taxon>Ohtaekwangia</taxon>
    </lineage>
</organism>
<dbReference type="InterPro" id="IPR000868">
    <property type="entry name" value="Isochorismatase-like_dom"/>
</dbReference>
<dbReference type="EMBL" id="JBHTKA010000003">
    <property type="protein sequence ID" value="MFD0999912.1"/>
    <property type="molecule type" value="Genomic_DNA"/>
</dbReference>
<sequence length="190" mass="21054">MNNVALIIVDFQNGFDEVDYWGGNRNNPKAEENARRLLDVWRERKLPLFHIKHDSINIKSKLAPGQWGNEIKEIVKPLPGELVISKSVNSAFIGTDLKLRLDAQKIKSVVIVGLQTDHCVSTTARMAGNFGYDTIVISDATATFDRVGIDGVKIPSSVIHTVHLSSLNVEFATVLTTGELLQKIQIETYA</sequence>
<dbReference type="PANTHER" id="PTHR43540:SF1">
    <property type="entry name" value="ISOCHORISMATASE HYDROLASE"/>
    <property type="match status" value="1"/>
</dbReference>
<protein>
    <submittedName>
        <fullName evidence="3">Cysteine hydrolase family protein</fullName>
        <ecNumber evidence="3">3.-.-.-</ecNumber>
    </submittedName>
</protein>
<dbReference type="Gene3D" id="3.40.50.850">
    <property type="entry name" value="Isochorismatase-like"/>
    <property type="match status" value="1"/>
</dbReference>
<keyword evidence="4" id="KW-1185">Reference proteome</keyword>
<dbReference type="Proteomes" id="UP001597112">
    <property type="component" value="Unassembled WGS sequence"/>
</dbReference>
<evidence type="ECO:0000259" key="2">
    <source>
        <dbReference type="Pfam" id="PF00857"/>
    </source>
</evidence>
<dbReference type="Pfam" id="PF00857">
    <property type="entry name" value="Isochorismatase"/>
    <property type="match status" value="1"/>
</dbReference>
<dbReference type="InterPro" id="IPR036380">
    <property type="entry name" value="Isochorismatase-like_sf"/>
</dbReference>
<dbReference type="PANTHER" id="PTHR43540">
    <property type="entry name" value="PEROXYUREIDOACRYLATE/UREIDOACRYLATE AMIDOHYDROLASE-RELATED"/>
    <property type="match status" value="1"/>
</dbReference>
<dbReference type="SUPFAM" id="SSF52499">
    <property type="entry name" value="Isochorismatase-like hydrolases"/>
    <property type="match status" value="1"/>
</dbReference>